<dbReference type="Proteomes" id="UP000014568">
    <property type="component" value="Unassembled WGS sequence"/>
</dbReference>
<dbReference type="PANTHER" id="PTHR30087:SF1">
    <property type="entry name" value="HYPOTHETICAL CYTOSOLIC PROTEIN"/>
    <property type="match status" value="1"/>
</dbReference>
<dbReference type="EMBL" id="ATGI01000001">
    <property type="protein sequence ID" value="EPF81779.1"/>
    <property type="molecule type" value="Genomic_DNA"/>
</dbReference>
<dbReference type="AlphaFoldDB" id="S3P5U0"/>
<accession>S3P5U0</accession>
<sequence>MKYLISACLLGQAVRYDGGHCLVNALEQLLATGQAVAFCPEVAGGLSIPRLPAEIVAGDGQAVLSGQAKVLDSAGDDMTAAFILGAQRCLALAQQHQVSHVVLKANSPSCGSTQIYDGSFSGQKIDGQGVTAALLHQHGFHVMSEQEFLQQLQ</sequence>
<dbReference type="PATRIC" id="fig|421052.3.peg.111"/>
<dbReference type="PANTHER" id="PTHR30087">
    <property type="entry name" value="INNER MEMBRANE PROTEIN"/>
    <property type="match status" value="1"/>
</dbReference>
<dbReference type="RefSeq" id="WP_016654564.1">
    <property type="nucleotide sequence ID" value="NZ_KE340348.1"/>
</dbReference>
<dbReference type="eggNOG" id="COG1683">
    <property type="taxonomic scope" value="Bacteria"/>
</dbReference>
<protein>
    <submittedName>
        <fullName evidence="1">Uncharacterized protein</fullName>
    </submittedName>
</protein>
<reference evidence="1 2" key="1">
    <citation type="submission" date="2013-06" db="EMBL/GenBank/DDBJ databases">
        <title>The Genome Sequence of Acinetobacter rudis CIP 110305.</title>
        <authorList>
            <consortium name="The Broad Institute Genome Sequencing Platform"/>
            <consortium name="The Broad Institute Genome Sequencing Center for Infectious Disease"/>
            <person name="Cerqueira G."/>
            <person name="Feldgarden M."/>
            <person name="Courvalin P."/>
            <person name="Perichon B."/>
            <person name="Grillot-Courvalin C."/>
            <person name="Clermont D."/>
            <person name="Rocha E."/>
            <person name="Yoon E.-J."/>
            <person name="Nemec A."/>
            <person name="Young S.K."/>
            <person name="Zeng Q."/>
            <person name="Gargeya S."/>
            <person name="Fitzgerald M."/>
            <person name="Abouelleil A."/>
            <person name="Alvarado L."/>
            <person name="Berlin A.M."/>
            <person name="Chapman S.B."/>
            <person name="Dewar J."/>
            <person name="Goldberg J."/>
            <person name="Griggs A."/>
            <person name="Gujja S."/>
            <person name="Hansen M."/>
            <person name="Howarth C."/>
            <person name="Imamovic A."/>
            <person name="Larimer J."/>
            <person name="McCowan C."/>
            <person name="Murphy C."/>
            <person name="Pearson M."/>
            <person name="Priest M."/>
            <person name="Roberts A."/>
            <person name="Saif S."/>
            <person name="Shea T."/>
            <person name="Sykes S."/>
            <person name="Wortman J."/>
            <person name="Nusbaum C."/>
            <person name="Birren B."/>
        </authorList>
    </citation>
    <scope>NUCLEOTIDE SEQUENCE [LARGE SCALE GENOMIC DNA]</scope>
    <source>
        <strain evidence="1 2">CIP 110305</strain>
    </source>
</reference>
<dbReference type="HOGENOM" id="CLU_076318_1_1_6"/>
<name>S3P5U0_9GAMM</name>
<dbReference type="Pfam" id="PF04463">
    <property type="entry name" value="2-thiour_desulf"/>
    <property type="match status" value="1"/>
</dbReference>
<gene>
    <name evidence="1" type="ORF">F945_00114</name>
</gene>
<evidence type="ECO:0000313" key="1">
    <source>
        <dbReference type="EMBL" id="EPF81779.1"/>
    </source>
</evidence>
<keyword evidence="2" id="KW-1185">Reference proteome</keyword>
<dbReference type="STRING" id="632955.GCA_000829675_02759"/>
<organism evidence="1 2">
    <name type="scientific">Acinetobacter rudis CIP 110305</name>
    <dbReference type="NCBI Taxonomy" id="421052"/>
    <lineage>
        <taxon>Bacteria</taxon>
        <taxon>Pseudomonadati</taxon>
        <taxon>Pseudomonadota</taxon>
        <taxon>Gammaproteobacteria</taxon>
        <taxon>Moraxellales</taxon>
        <taxon>Moraxellaceae</taxon>
        <taxon>Acinetobacter</taxon>
    </lineage>
</organism>
<dbReference type="InterPro" id="IPR007553">
    <property type="entry name" value="2-thiour_desulf"/>
</dbReference>
<evidence type="ECO:0000313" key="2">
    <source>
        <dbReference type="Proteomes" id="UP000014568"/>
    </source>
</evidence>
<comment type="caution">
    <text evidence="1">The sequence shown here is derived from an EMBL/GenBank/DDBJ whole genome shotgun (WGS) entry which is preliminary data.</text>
</comment>
<proteinExistence type="predicted"/>
<dbReference type="OrthoDB" id="495783at2"/>